<dbReference type="Proteomes" id="UP000494245">
    <property type="component" value="Unassembled WGS sequence"/>
</dbReference>
<reference evidence="4 5" key="2">
    <citation type="submission" date="2020-05" db="EMBL/GenBank/DDBJ databases">
        <title>Draft genome sequence of Desulfovibrio sp. strainFSS-1.</title>
        <authorList>
            <person name="Shimoshige H."/>
            <person name="Kobayashi H."/>
            <person name="Maekawa T."/>
        </authorList>
    </citation>
    <scope>NUCLEOTIDE SEQUENCE [LARGE SCALE GENOMIC DNA]</scope>
    <source>
        <strain evidence="4 5">SIID29052-01</strain>
    </source>
</reference>
<dbReference type="SUPFAM" id="SSF54631">
    <property type="entry name" value="CBS-domain pair"/>
    <property type="match status" value="1"/>
</dbReference>
<dbReference type="Pfam" id="PF03445">
    <property type="entry name" value="DUF294"/>
    <property type="match status" value="1"/>
</dbReference>
<comment type="caution">
    <text evidence="4">The sequence shown here is derived from an EMBL/GenBank/DDBJ whole genome shotgun (WGS) entry which is preliminary data.</text>
</comment>
<dbReference type="Pfam" id="PF00571">
    <property type="entry name" value="CBS"/>
    <property type="match status" value="2"/>
</dbReference>
<dbReference type="PANTHER" id="PTHR43080">
    <property type="entry name" value="CBS DOMAIN-CONTAINING PROTEIN CBSX3, MITOCHONDRIAL"/>
    <property type="match status" value="1"/>
</dbReference>
<dbReference type="PROSITE" id="PS51371">
    <property type="entry name" value="CBS"/>
    <property type="match status" value="2"/>
</dbReference>
<dbReference type="GO" id="GO:0008773">
    <property type="term" value="F:[protein-PII] uridylyltransferase activity"/>
    <property type="evidence" value="ECO:0007669"/>
    <property type="project" value="InterPro"/>
</dbReference>
<keyword evidence="5" id="KW-1185">Reference proteome</keyword>
<dbReference type="AlphaFoldDB" id="A0A6V8LK03"/>
<feature type="domain" description="CBS" evidence="3">
    <location>
        <begin position="225"/>
        <end position="281"/>
    </location>
</feature>
<evidence type="ECO:0000313" key="4">
    <source>
        <dbReference type="EMBL" id="GFK93043.1"/>
    </source>
</evidence>
<sequence length="557" mass="58895">MILEDAVDFLRQAPPLAFLEPEALRSLARKASLEFYPAGTAVLGPGGAGEGFVLAVRKGLLAAGSDTGCACAPDQEPTWGEGEVAGWSVERAVAREDAVCILLEPAAVADALRPVEGLTDFLEDRLTEPVLELGLEGVAREIPPWAASRRPLAALRAGEAVRPGEPVACGATLREAARLMSATARDALVVLGPEGRTAGVITDRDFRARAVEQGLPPDTPVERVMSSPVISLDAQASCFDALMAMTRHHLRHVVVMAGSKPAGVLSAQDLLLRQAGSPPALAARAVRAASVEELSAIAPLLDKLAMGLLREGARASVLGRIVGGLRETLAARACQLAEEALGPPPAPYALMLLGRAARREGPALCPLWNAVVHQEAPGASGWFERLGSFLAEALELMNIAPAPGAPSAASREWRGTPQEWDARLDRWAQSPPEDPACLDLRPVHGQLHLAEALRVRLAGRMVLSGSPPASRPGAGLAERVADGVRRMAWRTGVPRIATAERALGLHRLDAAGEDLVWAAEYLAAWGWVGEPLRPGPLARAMERMCRAAWKRAGEVSR</sequence>
<accession>A0A6V8LK03</accession>
<reference evidence="4 5" key="1">
    <citation type="submission" date="2020-04" db="EMBL/GenBank/DDBJ databases">
        <authorList>
            <consortium name="Desulfovibrio sp. FSS-1 genome sequencing consortium"/>
            <person name="Shimoshige H."/>
            <person name="Kobayashi H."/>
            <person name="Maekawa T."/>
        </authorList>
    </citation>
    <scope>NUCLEOTIDE SEQUENCE [LARGE SCALE GENOMIC DNA]</scope>
    <source>
        <strain evidence="4 5">SIID29052-01</strain>
    </source>
</reference>
<dbReference type="SMART" id="SM00116">
    <property type="entry name" value="CBS"/>
    <property type="match status" value="2"/>
</dbReference>
<evidence type="ECO:0000256" key="1">
    <source>
        <dbReference type="ARBA" id="ARBA00023122"/>
    </source>
</evidence>
<organism evidence="4 5">
    <name type="scientific">Fundidesulfovibrio magnetotacticus</name>
    <dbReference type="NCBI Taxonomy" id="2730080"/>
    <lineage>
        <taxon>Bacteria</taxon>
        <taxon>Pseudomonadati</taxon>
        <taxon>Thermodesulfobacteriota</taxon>
        <taxon>Desulfovibrionia</taxon>
        <taxon>Desulfovibrionales</taxon>
        <taxon>Desulfovibrionaceae</taxon>
        <taxon>Fundidesulfovibrio</taxon>
    </lineage>
</organism>
<dbReference type="EMBL" id="BLTE01000002">
    <property type="protein sequence ID" value="GFK93043.1"/>
    <property type="molecule type" value="Genomic_DNA"/>
</dbReference>
<evidence type="ECO:0000256" key="2">
    <source>
        <dbReference type="PROSITE-ProRule" id="PRU00703"/>
    </source>
</evidence>
<proteinExistence type="predicted"/>
<gene>
    <name evidence="4" type="ORF">NNJEOMEG_00872</name>
</gene>
<dbReference type="InterPro" id="IPR000644">
    <property type="entry name" value="CBS_dom"/>
</dbReference>
<name>A0A6V8LK03_9BACT</name>
<dbReference type="InterPro" id="IPR005105">
    <property type="entry name" value="GlnD_Uridyltrans_N"/>
</dbReference>
<dbReference type="SUPFAM" id="SSF51206">
    <property type="entry name" value="cAMP-binding domain-like"/>
    <property type="match status" value="1"/>
</dbReference>
<evidence type="ECO:0000313" key="5">
    <source>
        <dbReference type="Proteomes" id="UP000494245"/>
    </source>
</evidence>
<evidence type="ECO:0000259" key="3">
    <source>
        <dbReference type="PROSITE" id="PS51371"/>
    </source>
</evidence>
<dbReference type="InterPro" id="IPR046342">
    <property type="entry name" value="CBS_dom_sf"/>
</dbReference>
<dbReference type="InterPro" id="IPR051257">
    <property type="entry name" value="Diverse_CBS-Domain"/>
</dbReference>
<protein>
    <recommendedName>
        <fullName evidence="3">CBS domain-containing protein</fullName>
    </recommendedName>
</protein>
<feature type="domain" description="CBS" evidence="3">
    <location>
        <begin position="160"/>
        <end position="219"/>
    </location>
</feature>
<keyword evidence="1 2" id="KW-0129">CBS domain</keyword>
<dbReference type="Gene3D" id="3.10.580.10">
    <property type="entry name" value="CBS-domain"/>
    <property type="match status" value="1"/>
</dbReference>
<dbReference type="InterPro" id="IPR018490">
    <property type="entry name" value="cNMP-bd_dom_sf"/>
</dbReference>
<dbReference type="PANTHER" id="PTHR43080:SF2">
    <property type="entry name" value="CBS DOMAIN-CONTAINING PROTEIN"/>
    <property type="match status" value="1"/>
</dbReference>
<dbReference type="RefSeq" id="WP_173081663.1">
    <property type="nucleotide sequence ID" value="NZ_BLTE01000002.1"/>
</dbReference>